<organism evidence="2">
    <name type="scientific">Chromera velia CCMP2878</name>
    <dbReference type="NCBI Taxonomy" id="1169474"/>
    <lineage>
        <taxon>Eukaryota</taxon>
        <taxon>Sar</taxon>
        <taxon>Alveolata</taxon>
        <taxon>Colpodellida</taxon>
        <taxon>Chromeraceae</taxon>
        <taxon>Chromera</taxon>
    </lineage>
</organism>
<feature type="compositionally biased region" description="Low complexity" evidence="1">
    <location>
        <begin position="364"/>
        <end position="374"/>
    </location>
</feature>
<dbReference type="SMART" id="SM00015">
    <property type="entry name" value="IQ"/>
    <property type="match status" value="1"/>
</dbReference>
<feature type="compositionally biased region" description="Low complexity" evidence="1">
    <location>
        <begin position="127"/>
        <end position="138"/>
    </location>
</feature>
<feature type="region of interest" description="Disordered" evidence="1">
    <location>
        <begin position="214"/>
        <end position="239"/>
    </location>
</feature>
<accession>A0A0G4I6H7</accession>
<feature type="compositionally biased region" description="Polar residues" evidence="1">
    <location>
        <begin position="309"/>
        <end position="319"/>
    </location>
</feature>
<feature type="compositionally biased region" description="Polar residues" evidence="1">
    <location>
        <begin position="533"/>
        <end position="544"/>
    </location>
</feature>
<dbReference type="EMBL" id="CDMZ01005291">
    <property type="protein sequence ID" value="CEM52584.1"/>
    <property type="molecule type" value="Genomic_DNA"/>
</dbReference>
<protein>
    <submittedName>
        <fullName evidence="2">Uncharacterized protein</fullName>
    </submittedName>
</protein>
<sequence length="638" mass="66319">MQRRDEAIVNCQRHIRGYLARKRYVDRLFEAVQAEKTYHAIQIQRAFRRRRSSGGSRRSSLSSEKIWGPGVGPGTRELEDWDAEESKDKGGEEKENGSLSVNLTAELDPVKEEDQGGDGEDKGRAGEGVSPPSGSVSEDALEPGGRIGGELKRDKGDDSHAFSLADASPPAAAAIGEPLGIATVSGGATAIVGLPVGASSESLCTPGVSPAIFETREWDSPEPQSLVAPVRGEGGEIDGVPQRLATLNVGGHVEGGAAKRESWQQNSPLGSADDALGVDPRWSSAGWDGTGEIDRDREAVVESMEGELLSSSAVGLTSSDTEEMKQEQRRLSVENQPIIGEDDAKEIFQSPGRRNSATFKAAASFSEGSRGSPSESRRGSNASSPPYLKKLGSGFVRSDPLGERNFGGEVDGVEIAAAAKEGLLTREKLETLSKEQLDQVVAEVELLVLLKSKELRCELQEKEELQMEMETLNEGISNMIAHAAVEAGGGSAAGGGANKRSGLLAPAAAASSHSHSSQPAASAQAPHSRPLSAASSGHSQQIQRGGTVEAGEGERPFSASRERGGVIGRPAAAQPPAGAAPTASLTASASGPGSAGSHTGPRSPMADGEEEPPVSPPSAGPSLTLPLDSRHSTMTHGL</sequence>
<dbReference type="AlphaFoldDB" id="A0A0G4I6H7"/>
<dbReference type="VEuPathDB" id="CryptoDB:Cvel_11370"/>
<feature type="compositionally biased region" description="Basic and acidic residues" evidence="1">
    <location>
        <begin position="84"/>
        <end position="96"/>
    </location>
</feature>
<dbReference type="InterPro" id="IPR000048">
    <property type="entry name" value="IQ_motif_EF-hand-BS"/>
</dbReference>
<feature type="compositionally biased region" description="Basic and acidic residues" evidence="1">
    <location>
        <begin position="552"/>
        <end position="564"/>
    </location>
</feature>
<feature type="compositionally biased region" description="Basic and acidic residues" evidence="1">
    <location>
        <begin position="149"/>
        <end position="160"/>
    </location>
</feature>
<feature type="region of interest" description="Disordered" evidence="1">
    <location>
        <begin position="253"/>
        <end position="395"/>
    </location>
</feature>
<feature type="region of interest" description="Disordered" evidence="1">
    <location>
        <begin position="47"/>
        <end position="165"/>
    </location>
</feature>
<dbReference type="Pfam" id="PF00612">
    <property type="entry name" value="IQ"/>
    <property type="match status" value="1"/>
</dbReference>
<feature type="compositionally biased region" description="Basic and acidic residues" evidence="1">
    <location>
        <begin position="108"/>
        <end position="125"/>
    </location>
</feature>
<evidence type="ECO:0000256" key="1">
    <source>
        <dbReference type="SAM" id="MobiDB-lite"/>
    </source>
</evidence>
<feature type="region of interest" description="Disordered" evidence="1">
    <location>
        <begin position="505"/>
        <end position="638"/>
    </location>
</feature>
<evidence type="ECO:0000313" key="2">
    <source>
        <dbReference type="EMBL" id="CEM52584.1"/>
    </source>
</evidence>
<feature type="compositionally biased region" description="Low complexity" evidence="1">
    <location>
        <begin position="53"/>
        <end position="63"/>
    </location>
</feature>
<gene>
    <name evidence="2" type="ORF">Cvel_11370</name>
</gene>
<dbReference type="PROSITE" id="PS50096">
    <property type="entry name" value="IQ"/>
    <property type="match status" value="1"/>
</dbReference>
<feature type="compositionally biased region" description="Low complexity" evidence="1">
    <location>
        <begin position="505"/>
        <end position="528"/>
    </location>
</feature>
<feature type="compositionally biased region" description="Basic and acidic residues" evidence="1">
    <location>
        <begin position="322"/>
        <end position="332"/>
    </location>
</feature>
<name>A0A0G4I6H7_9ALVE</name>
<reference evidence="2" key="1">
    <citation type="submission" date="2014-11" db="EMBL/GenBank/DDBJ databases">
        <authorList>
            <person name="Otto D Thomas"/>
            <person name="Naeem Raeece"/>
        </authorList>
    </citation>
    <scope>NUCLEOTIDE SEQUENCE</scope>
</reference>
<proteinExistence type="predicted"/>
<feature type="compositionally biased region" description="Low complexity" evidence="1">
    <location>
        <begin position="570"/>
        <end position="601"/>
    </location>
</feature>